<proteinExistence type="predicted"/>
<organism evidence="2 3">
    <name type="scientific">Catenaria anguillulae PL171</name>
    <dbReference type="NCBI Taxonomy" id="765915"/>
    <lineage>
        <taxon>Eukaryota</taxon>
        <taxon>Fungi</taxon>
        <taxon>Fungi incertae sedis</taxon>
        <taxon>Blastocladiomycota</taxon>
        <taxon>Blastocladiomycetes</taxon>
        <taxon>Blastocladiales</taxon>
        <taxon>Catenariaceae</taxon>
        <taxon>Catenaria</taxon>
    </lineage>
</organism>
<reference evidence="2 3" key="1">
    <citation type="submission" date="2016-07" db="EMBL/GenBank/DDBJ databases">
        <title>Pervasive Adenine N6-methylation of Active Genes in Fungi.</title>
        <authorList>
            <consortium name="DOE Joint Genome Institute"/>
            <person name="Mondo S.J."/>
            <person name="Dannebaum R.O."/>
            <person name="Kuo R.C."/>
            <person name="Labutti K."/>
            <person name="Haridas S."/>
            <person name="Kuo A."/>
            <person name="Salamov A."/>
            <person name="Ahrendt S.R."/>
            <person name="Lipzen A."/>
            <person name="Sullivan W."/>
            <person name="Andreopoulos W.B."/>
            <person name="Clum A."/>
            <person name="Lindquist E."/>
            <person name="Daum C."/>
            <person name="Ramamoorthy G.K."/>
            <person name="Gryganskyi A."/>
            <person name="Culley D."/>
            <person name="Magnuson J.K."/>
            <person name="James T.Y."/>
            <person name="O'Malley M.A."/>
            <person name="Stajich J.E."/>
            <person name="Spatafora J.W."/>
            <person name="Visel A."/>
            <person name="Grigoriev I.V."/>
        </authorList>
    </citation>
    <scope>NUCLEOTIDE SEQUENCE [LARGE SCALE GENOMIC DNA]</scope>
    <source>
        <strain evidence="2 3">PL171</strain>
    </source>
</reference>
<name>A0A1Y2HUU5_9FUNG</name>
<feature type="transmembrane region" description="Helical" evidence="1">
    <location>
        <begin position="93"/>
        <end position="113"/>
    </location>
</feature>
<sequence length="161" mass="18025">MPAKRTCCGLEKRHVVLALTIIHGVFAFVCMGLSIMIMCIANKANLDKDYTAQDRDRDAVVATVSAIVFGLQGAWAVFGFVSAFKRMERAFKAFTFSMFLTALAHLVSTFMVGSYRFTTSWFNAISCIFHLVYYHYATEVMPEEIKEAKSLYAVVNAVMSD</sequence>
<evidence type="ECO:0000256" key="1">
    <source>
        <dbReference type="SAM" id="Phobius"/>
    </source>
</evidence>
<keyword evidence="1" id="KW-0472">Membrane</keyword>
<dbReference type="AlphaFoldDB" id="A0A1Y2HUU5"/>
<comment type="caution">
    <text evidence="2">The sequence shown here is derived from an EMBL/GenBank/DDBJ whole genome shotgun (WGS) entry which is preliminary data.</text>
</comment>
<dbReference type="EMBL" id="MCFL01000012">
    <property type="protein sequence ID" value="ORZ37463.1"/>
    <property type="molecule type" value="Genomic_DNA"/>
</dbReference>
<keyword evidence="3" id="KW-1185">Reference proteome</keyword>
<feature type="transmembrane region" description="Helical" evidence="1">
    <location>
        <begin position="15"/>
        <end position="40"/>
    </location>
</feature>
<feature type="transmembrane region" description="Helical" evidence="1">
    <location>
        <begin position="60"/>
        <end position="81"/>
    </location>
</feature>
<protein>
    <submittedName>
        <fullName evidence="2">Uncharacterized protein</fullName>
    </submittedName>
</protein>
<accession>A0A1Y2HUU5</accession>
<dbReference type="Proteomes" id="UP000193411">
    <property type="component" value="Unassembled WGS sequence"/>
</dbReference>
<keyword evidence="1" id="KW-1133">Transmembrane helix</keyword>
<evidence type="ECO:0000313" key="2">
    <source>
        <dbReference type="EMBL" id="ORZ37463.1"/>
    </source>
</evidence>
<evidence type="ECO:0000313" key="3">
    <source>
        <dbReference type="Proteomes" id="UP000193411"/>
    </source>
</evidence>
<keyword evidence="1" id="KW-0812">Transmembrane</keyword>
<gene>
    <name evidence="2" type="ORF">BCR44DRAFT_1430269</name>
</gene>